<dbReference type="PANTHER" id="PTHR10912:SF7">
    <property type="entry name" value="ADP-RIBOSYL CYCLASE_CYCLIC ADP-RIBOSE HYDROLASE"/>
    <property type="match status" value="1"/>
</dbReference>
<dbReference type="Gene3D" id="1.20.82.10">
    <property type="entry name" value="ADP Ribosyl Cyclase, Chain A, domain 1"/>
    <property type="match status" value="1"/>
</dbReference>
<organism evidence="6 7">
    <name type="scientific">Strongylocentrotus purpuratus</name>
    <name type="common">Purple sea urchin</name>
    <dbReference type="NCBI Taxonomy" id="7668"/>
    <lineage>
        <taxon>Eukaryota</taxon>
        <taxon>Metazoa</taxon>
        <taxon>Echinodermata</taxon>
        <taxon>Eleutherozoa</taxon>
        <taxon>Echinozoa</taxon>
        <taxon>Echinoidea</taxon>
        <taxon>Euechinoidea</taxon>
        <taxon>Echinacea</taxon>
        <taxon>Camarodonta</taxon>
        <taxon>Echinidea</taxon>
        <taxon>Strongylocentrotidae</taxon>
        <taxon>Strongylocentrotus</taxon>
    </lineage>
</organism>
<keyword evidence="4" id="KW-0520">NAD</keyword>
<reference evidence="7" key="1">
    <citation type="submission" date="2015-02" db="EMBL/GenBank/DDBJ databases">
        <title>Genome sequencing for Strongylocentrotus purpuratus.</title>
        <authorList>
            <person name="Murali S."/>
            <person name="Liu Y."/>
            <person name="Vee V."/>
            <person name="English A."/>
            <person name="Wang M."/>
            <person name="Skinner E."/>
            <person name="Han Y."/>
            <person name="Muzny D.M."/>
            <person name="Worley K.C."/>
            <person name="Gibbs R.A."/>
        </authorList>
    </citation>
    <scope>NUCLEOTIDE SEQUENCE</scope>
</reference>
<dbReference type="PANTHER" id="PTHR10912">
    <property type="entry name" value="ADP-RIBOSYL CYCLASE"/>
    <property type="match status" value="1"/>
</dbReference>
<dbReference type="OMA" id="RCYEYIR"/>
<evidence type="ECO:0000313" key="7">
    <source>
        <dbReference type="Proteomes" id="UP000007110"/>
    </source>
</evidence>
<dbReference type="Proteomes" id="UP000007110">
    <property type="component" value="Unassembled WGS sequence"/>
</dbReference>
<proteinExistence type="inferred from homology"/>
<dbReference type="Pfam" id="PF02267">
    <property type="entry name" value="Rib_hydrolayse"/>
    <property type="match status" value="1"/>
</dbReference>
<dbReference type="InterPro" id="IPR003193">
    <property type="entry name" value="ADP-ribosyl_cyclase"/>
</dbReference>
<dbReference type="GeneID" id="100126187"/>
<keyword evidence="2" id="KW-0808">Transferase</keyword>
<name>A0A7M7LU06_STRPU</name>
<evidence type="ECO:0000256" key="2">
    <source>
        <dbReference type="ARBA" id="ARBA00022679"/>
    </source>
</evidence>
<keyword evidence="3" id="KW-0378">Hydrolase</keyword>
<dbReference type="GO" id="GO:0016849">
    <property type="term" value="F:phosphorus-oxygen lyase activity"/>
    <property type="evidence" value="ECO:0000318"/>
    <property type="project" value="GO_Central"/>
</dbReference>
<sequence length="355" mass="40095">MPYTAYIRRRIFGVLAATIVVMTVIENASTMMTTRATMTTLPPVLYSDNGTDIDLREIFIGRCADFKAGRVNPTVDLNELRMKNCTHLWNLFHSTFKYREACNVTRPMYKEFVAEATITIPSNKSAFWDGWTIYDTVHSYAKEGRRSWSLEYTLMGYLINNLKFCGQEAEPGLRYDSCPGPDECGFAKGCADAFWAEASINFAKQAKGQVRVFFDSNREGGAFHNNNSYFAQYELINMDPDAVENVNIYLVTELETKSGDNCTSPSIQELIGILKEKNIRYTCYEQPRDVLHLLCIDGNESDECILQKDALVSPTDVALPLTTSSSSRTRNAISISFQVLIVIFVGFTHRVLHNT</sequence>
<keyword evidence="5" id="KW-1015">Disulfide bond</keyword>
<dbReference type="SUPFAM" id="SSF52309">
    <property type="entry name" value="N-(deoxy)ribosyltransferase-like"/>
    <property type="match status" value="1"/>
</dbReference>
<evidence type="ECO:0000256" key="3">
    <source>
        <dbReference type="ARBA" id="ARBA00022801"/>
    </source>
</evidence>
<dbReference type="EnsemblMetazoa" id="XM_011683957">
    <property type="protein sequence ID" value="XP_011682259"/>
    <property type="gene ID" value="GeneID_100126187"/>
</dbReference>
<evidence type="ECO:0000256" key="1">
    <source>
        <dbReference type="ARBA" id="ARBA00005406"/>
    </source>
</evidence>
<protein>
    <recommendedName>
        <fullName evidence="8">ADP-ribosyl cyclase/cyclic ADP-ribose hydrolase</fullName>
    </recommendedName>
</protein>
<evidence type="ECO:0000256" key="5">
    <source>
        <dbReference type="ARBA" id="ARBA00023157"/>
    </source>
</evidence>
<evidence type="ECO:0008006" key="8">
    <source>
        <dbReference type="Google" id="ProtNLM"/>
    </source>
</evidence>
<reference evidence="6" key="2">
    <citation type="submission" date="2021-01" db="UniProtKB">
        <authorList>
            <consortium name="EnsemblMetazoa"/>
        </authorList>
    </citation>
    <scope>IDENTIFICATION</scope>
</reference>
<dbReference type="CDD" id="cd04759">
    <property type="entry name" value="Rib_hydrolase"/>
    <property type="match status" value="1"/>
</dbReference>
<dbReference type="RefSeq" id="XP_011682259.2">
    <property type="nucleotide sequence ID" value="XM_011683957.2"/>
</dbReference>
<dbReference type="GO" id="GO:0030890">
    <property type="term" value="P:positive regulation of B cell proliferation"/>
    <property type="evidence" value="ECO:0000318"/>
    <property type="project" value="GO_Central"/>
</dbReference>
<dbReference type="CTD" id="100126187"/>
<dbReference type="Gene3D" id="3.40.50.720">
    <property type="entry name" value="NAD(P)-binding Rossmann-like Domain"/>
    <property type="match status" value="1"/>
</dbReference>
<dbReference type="GO" id="GO:0005886">
    <property type="term" value="C:plasma membrane"/>
    <property type="evidence" value="ECO:0000318"/>
    <property type="project" value="GO_Central"/>
</dbReference>
<dbReference type="GO" id="GO:0016740">
    <property type="term" value="F:transferase activity"/>
    <property type="evidence" value="ECO:0007669"/>
    <property type="project" value="UniProtKB-KW"/>
</dbReference>
<comment type="similarity">
    <text evidence="1">Belongs to the ADP-ribosyl cyclase family.</text>
</comment>
<accession>A0A7M7LU06</accession>
<evidence type="ECO:0000256" key="4">
    <source>
        <dbReference type="ARBA" id="ARBA00023027"/>
    </source>
</evidence>
<evidence type="ECO:0000313" key="6">
    <source>
        <dbReference type="EnsemblMetazoa" id="XP_011682259"/>
    </source>
</evidence>
<dbReference type="GO" id="GO:0061809">
    <property type="term" value="F:NAD+ nucleosidase activity, cyclic ADP-ribose generating"/>
    <property type="evidence" value="ECO:0007669"/>
    <property type="project" value="InterPro"/>
</dbReference>
<dbReference type="InParanoid" id="A0A7M7LU06"/>
<dbReference type="AlphaFoldDB" id="A0A7M7LU06"/>
<keyword evidence="7" id="KW-1185">Reference proteome</keyword>